<protein>
    <submittedName>
        <fullName evidence="8">Aspartate aminotransferase family protein</fullName>
    </submittedName>
</protein>
<evidence type="ECO:0000256" key="7">
    <source>
        <dbReference type="RuleBase" id="RU000382"/>
    </source>
</evidence>
<dbReference type="Gene3D" id="3.90.1150.10">
    <property type="entry name" value="Aspartate Aminotransferase, domain 1"/>
    <property type="match status" value="1"/>
</dbReference>
<dbReference type="GO" id="GO:0004058">
    <property type="term" value="F:aromatic-L-amino-acid decarboxylase activity"/>
    <property type="evidence" value="ECO:0007669"/>
    <property type="project" value="UniProtKB-ARBA"/>
</dbReference>
<gene>
    <name evidence="8" type="ORF">HCN56_03435</name>
</gene>
<keyword evidence="8" id="KW-0808">Transferase</keyword>
<dbReference type="Pfam" id="PF00282">
    <property type="entry name" value="Pyridoxal_deC"/>
    <property type="match status" value="1"/>
</dbReference>
<evidence type="ECO:0000256" key="1">
    <source>
        <dbReference type="ARBA" id="ARBA00001933"/>
    </source>
</evidence>
<keyword evidence="9" id="KW-1185">Reference proteome</keyword>
<dbReference type="Gene3D" id="3.40.640.10">
    <property type="entry name" value="Type I PLP-dependent aspartate aminotransferase-like (Major domain)"/>
    <property type="match status" value="1"/>
</dbReference>
<dbReference type="RefSeq" id="WP_167967960.1">
    <property type="nucleotide sequence ID" value="NZ_BHZG01000023.1"/>
</dbReference>
<dbReference type="GO" id="GO:0019752">
    <property type="term" value="P:carboxylic acid metabolic process"/>
    <property type="evidence" value="ECO:0007669"/>
    <property type="project" value="InterPro"/>
</dbReference>
<comment type="similarity">
    <text evidence="2 7">Belongs to the group II decarboxylase family.</text>
</comment>
<reference evidence="8 9" key="1">
    <citation type="submission" date="2020-03" db="EMBL/GenBank/DDBJ databases">
        <title>Draft genome of Streptomyces sp. ventii, isolated from the Axial Seamount in the Pacific Ocean, and resequencing of the two type strains Streptomyces lonarensis strain NCL 716 and Streptomyces bohaiensis strain 11A07.</title>
        <authorList>
            <person name="Loughran R.M."/>
            <person name="Pfannmuller K.M."/>
            <person name="Wasson B.J."/>
            <person name="Deadmond M.C."/>
            <person name="Paddock B.E."/>
            <person name="Koyack M.J."/>
            <person name="Gallegos D.A."/>
            <person name="Mitchell E.A."/>
            <person name="Ushijima B."/>
            <person name="Saw J.H."/>
            <person name="Mcphail K.L."/>
            <person name="Videau P."/>
        </authorList>
    </citation>
    <scope>NUCLEOTIDE SEQUENCE [LARGE SCALE GENOMIC DNA]</scope>
    <source>
        <strain evidence="8 9">NCL716</strain>
    </source>
</reference>
<proteinExistence type="inferred from homology"/>
<dbReference type="PANTHER" id="PTHR11999:SF70">
    <property type="entry name" value="MIP05841P"/>
    <property type="match status" value="1"/>
</dbReference>
<dbReference type="PANTHER" id="PTHR11999">
    <property type="entry name" value="GROUP II PYRIDOXAL-5-PHOSPHATE DECARBOXYLASE"/>
    <property type="match status" value="1"/>
</dbReference>
<evidence type="ECO:0000256" key="6">
    <source>
        <dbReference type="PIRSR" id="PIRSR602129-50"/>
    </source>
</evidence>
<evidence type="ECO:0000313" key="8">
    <source>
        <dbReference type="EMBL" id="NJQ04658.1"/>
    </source>
</evidence>
<evidence type="ECO:0000256" key="4">
    <source>
        <dbReference type="ARBA" id="ARBA00022898"/>
    </source>
</evidence>
<keyword evidence="5 7" id="KW-0456">Lyase</keyword>
<dbReference type="InterPro" id="IPR015424">
    <property type="entry name" value="PyrdxlP-dep_Trfase"/>
</dbReference>
<dbReference type="GO" id="GO:0008483">
    <property type="term" value="F:transaminase activity"/>
    <property type="evidence" value="ECO:0007669"/>
    <property type="project" value="UniProtKB-KW"/>
</dbReference>
<comment type="caution">
    <text evidence="8">The sequence shown here is derived from an EMBL/GenBank/DDBJ whole genome shotgun (WGS) entry which is preliminary data.</text>
</comment>
<dbReference type="EMBL" id="JAAVJD010000012">
    <property type="protein sequence ID" value="NJQ04658.1"/>
    <property type="molecule type" value="Genomic_DNA"/>
</dbReference>
<dbReference type="InterPro" id="IPR010977">
    <property type="entry name" value="Aromatic_deC"/>
</dbReference>
<keyword evidence="4 6" id="KW-0663">Pyridoxal phosphate</keyword>
<feature type="modified residue" description="N6-(pyridoxal phosphate)lysine" evidence="6">
    <location>
        <position position="317"/>
    </location>
</feature>
<evidence type="ECO:0000256" key="2">
    <source>
        <dbReference type="ARBA" id="ARBA00009533"/>
    </source>
</evidence>
<comment type="cofactor">
    <cofactor evidence="1 6 7">
        <name>pyridoxal 5'-phosphate</name>
        <dbReference type="ChEBI" id="CHEBI:597326"/>
    </cofactor>
</comment>
<sequence>MSIEPSGAPTQPVTDSLSAAFHDDTAAVLELAGKAAAEYVAALSAAPAAPRRQHEDDGREVLARFAGPLPERGMGAEAAVRQLTEHALPQAVRSSGPRYFHFVTGGTTPAALAADWLTSTIDQNAAAWVCSPMATHLETVALGWLKELFGLPAGWGAVTTTGGTMANFTGLAAARRYWAARHGVDVDVDGLARLPPMPVFGSGFAHASISKSLGMLGLGRSALRRLTVDGSGRLDLGALRVALEELRGAPAVLVATAGEPDAGRFDPVAQLADLADEFDAWLHVDGAFGMFAALNDRTACLVEGAARAHSVTADGHKWLNVPFDTGFCFVRHPEILGPVFTNQAAYLVDANDPHVNYANLGPDNSRRARGLAVWATLAAYGREGYRELISRHLAVATRFAEEVQRDPDLELLAPATLNAVCFRVRPAGVAVDGLDALNRRLADRLLLDGRVHLGATTFDGRAALRPVFVNWRTTSEDTDLILKVLRELVAEDAACHG</sequence>
<dbReference type="PRINTS" id="PR00800">
    <property type="entry name" value="YHDCRBOXLASE"/>
</dbReference>
<dbReference type="Proteomes" id="UP000578686">
    <property type="component" value="Unassembled WGS sequence"/>
</dbReference>
<organism evidence="8 9">
    <name type="scientific">Streptomyces lonarensis</name>
    <dbReference type="NCBI Taxonomy" id="700599"/>
    <lineage>
        <taxon>Bacteria</taxon>
        <taxon>Bacillati</taxon>
        <taxon>Actinomycetota</taxon>
        <taxon>Actinomycetes</taxon>
        <taxon>Kitasatosporales</taxon>
        <taxon>Streptomycetaceae</taxon>
        <taxon>Streptomyces</taxon>
    </lineage>
</organism>
<dbReference type="AlphaFoldDB" id="A0A7X6CYB6"/>
<keyword evidence="8" id="KW-0032">Aminotransferase</keyword>
<dbReference type="InterPro" id="IPR002129">
    <property type="entry name" value="PyrdxlP-dep_de-COase"/>
</dbReference>
<name>A0A7X6CYB6_9ACTN</name>
<dbReference type="InterPro" id="IPR015422">
    <property type="entry name" value="PyrdxlP-dep_Trfase_small"/>
</dbReference>
<dbReference type="SUPFAM" id="SSF53383">
    <property type="entry name" value="PLP-dependent transferases"/>
    <property type="match status" value="1"/>
</dbReference>
<accession>A0A7X6CYB6</accession>
<evidence type="ECO:0000256" key="3">
    <source>
        <dbReference type="ARBA" id="ARBA00022793"/>
    </source>
</evidence>
<evidence type="ECO:0000256" key="5">
    <source>
        <dbReference type="ARBA" id="ARBA00023239"/>
    </source>
</evidence>
<dbReference type="GO" id="GO:0030170">
    <property type="term" value="F:pyridoxal phosphate binding"/>
    <property type="evidence" value="ECO:0007669"/>
    <property type="project" value="InterPro"/>
</dbReference>
<dbReference type="GO" id="GO:0006520">
    <property type="term" value="P:amino acid metabolic process"/>
    <property type="evidence" value="ECO:0007669"/>
    <property type="project" value="InterPro"/>
</dbReference>
<evidence type="ECO:0000313" key="9">
    <source>
        <dbReference type="Proteomes" id="UP000578686"/>
    </source>
</evidence>
<dbReference type="InterPro" id="IPR015421">
    <property type="entry name" value="PyrdxlP-dep_Trfase_major"/>
</dbReference>
<keyword evidence="3" id="KW-0210">Decarboxylase</keyword>